<keyword evidence="4" id="KW-0732">Signal</keyword>
<comment type="caution">
    <text evidence="3">Lacks conserved residue(s) required for the propagation of feature annotation.</text>
</comment>
<accession>D8SUV7</accession>
<feature type="domain" description="Chitin-binding type-1" evidence="5">
    <location>
        <begin position="35"/>
        <end position="87"/>
    </location>
</feature>
<dbReference type="Proteomes" id="UP000001514">
    <property type="component" value="Unassembled WGS sequence"/>
</dbReference>
<protein>
    <recommendedName>
        <fullName evidence="5">Chitin-binding type-1 domain-containing protein</fullName>
    </recommendedName>
</protein>
<evidence type="ECO:0000256" key="4">
    <source>
        <dbReference type="SAM" id="SignalP"/>
    </source>
</evidence>
<feature type="disulfide bond" evidence="3">
    <location>
        <begin position="47"/>
        <end position="59"/>
    </location>
</feature>
<dbReference type="SMART" id="SM00270">
    <property type="entry name" value="ChtBD1"/>
    <property type="match status" value="1"/>
</dbReference>
<feature type="disulfide bond" evidence="3">
    <location>
        <begin position="52"/>
        <end position="66"/>
    </location>
</feature>
<organism evidence="7">
    <name type="scientific">Selaginella moellendorffii</name>
    <name type="common">Spikemoss</name>
    <dbReference type="NCBI Taxonomy" id="88036"/>
    <lineage>
        <taxon>Eukaryota</taxon>
        <taxon>Viridiplantae</taxon>
        <taxon>Streptophyta</taxon>
        <taxon>Embryophyta</taxon>
        <taxon>Tracheophyta</taxon>
        <taxon>Lycopodiopsida</taxon>
        <taxon>Selaginellales</taxon>
        <taxon>Selaginellaceae</taxon>
        <taxon>Selaginella</taxon>
    </lineage>
</organism>
<dbReference type="InParanoid" id="D8SUV7"/>
<dbReference type="InterPro" id="IPR001002">
    <property type="entry name" value="Chitin-bd_1"/>
</dbReference>
<dbReference type="InterPro" id="IPR036861">
    <property type="entry name" value="Endochitinase-like_sf"/>
</dbReference>
<gene>
    <name evidence="6" type="ORF">SELMODRAFT_425957</name>
</gene>
<dbReference type="EMBL" id="GL377644">
    <property type="protein sequence ID" value="EFJ11687.1"/>
    <property type="molecule type" value="Genomic_DNA"/>
</dbReference>
<dbReference type="KEGG" id="smo:SELMODRAFT_425957"/>
<dbReference type="GO" id="GO:0008061">
    <property type="term" value="F:chitin binding"/>
    <property type="evidence" value="ECO:0007669"/>
    <property type="project" value="UniProtKB-UniRule"/>
</dbReference>
<evidence type="ECO:0000259" key="5">
    <source>
        <dbReference type="PROSITE" id="PS50941"/>
    </source>
</evidence>
<keyword evidence="2 3" id="KW-1015">Disulfide bond</keyword>
<feature type="chain" id="PRO_5003123054" description="Chitin-binding type-1 domain-containing protein" evidence="4">
    <location>
        <begin position="29"/>
        <end position="118"/>
    </location>
</feature>
<dbReference type="PROSITE" id="PS00026">
    <property type="entry name" value="CHIT_BIND_I_1"/>
    <property type="match status" value="1"/>
</dbReference>
<name>D8SUV7_SELML</name>
<dbReference type="InterPro" id="IPR018371">
    <property type="entry name" value="Chitin-binding_1_CS"/>
</dbReference>
<dbReference type="SUPFAM" id="SSF57016">
    <property type="entry name" value="Plant lectins/antimicrobial peptides"/>
    <property type="match status" value="1"/>
</dbReference>
<keyword evidence="1 3" id="KW-0147">Chitin-binding</keyword>
<feature type="disulfide bond" evidence="3">
    <location>
        <begin position="38"/>
        <end position="53"/>
    </location>
</feature>
<dbReference type="AlphaFoldDB" id="D8SUV7"/>
<evidence type="ECO:0000256" key="1">
    <source>
        <dbReference type="ARBA" id="ARBA00022669"/>
    </source>
</evidence>
<evidence type="ECO:0000313" key="6">
    <source>
        <dbReference type="EMBL" id="EFJ11687.1"/>
    </source>
</evidence>
<sequence length="118" mass="12555">MASLRAVAAFFLCMLVVAMVEHANVVEAQAACATRPCCGPQGGGGRCNPGLCCSQFGYCGSTSDYCAERIKHLIQCNLLRHDAQCAAAKKEVESNQKDWAVIHIINILVLPSKVGSIT</sequence>
<feature type="signal peptide" evidence="4">
    <location>
        <begin position="1"/>
        <end position="28"/>
    </location>
</feature>
<keyword evidence="7" id="KW-1185">Reference proteome</keyword>
<dbReference type="Gramene" id="EFJ11687">
    <property type="protein sequence ID" value="EFJ11687"/>
    <property type="gene ID" value="SELMODRAFT_425957"/>
</dbReference>
<dbReference type="PROSITE" id="PS50941">
    <property type="entry name" value="CHIT_BIND_I_2"/>
    <property type="match status" value="1"/>
</dbReference>
<dbReference type="Gene3D" id="3.30.60.10">
    <property type="entry name" value="Endochitinase-like"/>
    <property type="match status" value="1"/>
</dbReference>
<proteinExistence type="predicted"/>
<evidence type="ECO:0000256" key="2">
    <source>
        <dbReference type="ARBA" id="ARBA00023157"/>
    </source>
</evidence>
<reference evidence="6 7" key="1">
    <citation type="journal article" date="2011" name="Science">
        <title>The Selaginella genome identifies genetic changes associated with the evolution of vascular plants.</title>
        <authorList>
            <person name="Banks J.A."/>
            <person name="Nishiyama T."/>
            <person name="Hasebe M."/>
            <person name="Bowman J.L."/>
            <person name="Gribskov M."/>
            <person name="dePamphilis C."/>
            <person name="Albert V.A."/>
            <person name="Aono N."/>
            <person name="Aoyama T."/>
            <person name="Ambrose B.A."/>
            <person name="Ashton N.W."/>
            <person name="Axtell M.J."/>
            <person name="Barker E."/>
            <person name="Barker M.S."/>
            <person name="Bennetzen J.L."/>
            <person name="Bonawitz N.D."/>
            <person name="Chapple C."/>
            <person name="Cheng C."/>
            <person name="Correa L.G."/>
            <person name="Dacre M."/>
            <person name="DeBarry J."/>
            <person name="Dreyer I."/>
            <person name="Elias M."/>
            <person name="Engstrom E.M."/>
            <person name="Estelle M."/>
            <person name="Feng L."/>
            <person name="Finet C."/>
            <person name="Floyd S.K."/>
            <person name="Frommer W.B."/>
            <person name="Fujita T."/>
            <person name="Gramzow L."/>
            <person name="Gutensohn M."/>
            <person name="Harholt J."/>
            <person name="Hattori M."/>
            <person name="Heyl A."/>
            <person name="Hirai T."/>
            <person name="Hiwatashi Y."/>
            <person name="Ishikawa M."/>
            <person name="Iwata M."/>
            <person name="Karol K.G."/>
            <person name="Koehler B."/>
            <person name="Kolukisaoglu U."/>
            <person name="Kubo M."/>
            <person name="Kurata T."/>
            <person name="Lalonde S."/>
            <person name="Li K."/>
            <person name="Li Y."/>
            <person name="Litt A."/>
            <person name="Lyons E."/>
            <person name="Manning G."/>
            <person name="Maruyama T."/>
            <person name="Michael T.P."/>
            <person name="Mikami K."/>
            <person name="Miyazaki S."/>
            <person name="Morinaga S."/>
            <person name="Murata T."/>
            <person name="Mueller-Roeber B."/>
            <person name="Nelson D.R."/>
            <person name="Obara M."/>
            <person name="Oguri Y."/>
            <person name="Olmstead R.G."/>
            <person name="Onodera N."/>
            <person name="Petersen B.L."/>
            <person name="Pils B."/>
            <person name="Prigge M."/>
            <person name="Rensing S.A."/>
            <person name="Riano-Pachon D.M."/>
            <person name="Roberts A.W."/>
            <person name="Sato Y."/>
            <person name="Scheller H.V."/>
            <person name="Schulz B."/>
            <person name="Schulz C."/>
            <person name="Shakirov E.V."/>
            <person name="Shibagaki N."/>
            <person name="Shinohara N."/>
            <person name="Shippen D.E."/>
            <person name="Soerensen I."/>
            <person name="Sotooka R."/>
            <person name="Sugimoto N."/>
            <person name="Sugita M."/>
            <person name="Sumikawa N."/>
            <person name="Tanurdzic M."/>
            <person name="Theissen G."/>
            <person name="Ulvskov P."/>
            <person name="Wakazuki S."/>
            <person name="Weng J.K."/>
            <person name="Willats W.W."/>
            <person name="Wipf D."/>
            <person name="Wolf P.G."/>
            <person name="Yang L."/>
            <person name="Zimmer A.D."/>
            <person name="Zhu Q."/>
            <person name="Mitros T."/>
            <person name="Hellsten U."/>
            <person name="Loque D."/>
            <person name="Otillar R."/>
            <person name="Salamov A."/>
            <person name="Schmutz J."/>
            <person name="Shapiro H."/>
            <person name="Lindquist E."/>
            <person name="Lucas S."/>
            <person name="Rokhsar D."/>
            <person name="Grigoriev I.V."/>
        </authorList>
    </citation>
    <scope>NUCLEOTIDE SEQUENCE [LARGE SCALE GENOMIC DNA]</scope>
</reference>
<dbReference type="HOGENOM" id="CLU_167871_0_0_1"/>
<evidence type="ECO:0000256" key="3">
    <source>
        <dbReference type="PROSITE-ProRule" id="PRU00261"/>
    </source>
</evidence>
<dbReference type="Pfam" id="PF00187">
    <property type="entry name" value="Chitin_bind_1"/>
    <property type="match status" value="1"/>
</dbReference>
<dbReference type="CDD" id="cd00035">
    <property type="entry name" value="ChtBD1"/>
    <property type="match status" value="1"/>
</dbReference>
<dbReference type="PRINTS" id="PR00451">
    <property type="entry name" value="CHITINBINDNG"/>
</dbReference>
<evidence type="ECO:0000313" key="7">
    <source>
        <dbReference type="Proteomes" id="UP000001514"/>
    </source>
</evidence>